<evidence type="ECO:0000256" key="1">
    <source>
        <dbReference type="SAM" id="MobiDB-lite"/>
    </source>
</evidence>
<dbReference type="EMBL" id="KZ858976">
    <property type="protein sequence ID" value="RDW26627.1"/>
    <property type="molecule type" value="Genomic_DNA"/>
</dbReference>
<dbReference type="GeneID" id="2911156"/>
<dbReference type="VEuPathDB" id="FungiDB:YALI0_D19228g"/>
<reference evidence="4 6" key="2">
    <citation type="submission" date="2018-07" db="EMBL/GenBank/DDBJ databases">
        <title>Draft Genome Assemblies for Five Robust Yarrowia lipolytica Strains Exhibiting High Lipid Production and Pentose Sugar Utilization and Sugar Alcohol Secretion from Undetoxified Lignocellulosic Biomass Hydrolysates.</title>
        <authorList>
            <consortium name="DOE Joint Genome Institute"/>
            <person name="Walker C."/>
            <person name="Ryu S."/>
            <person name="Na H."/>
            <person name="Zane M."/>
            <person name="LaButti K."/>
            <person name="Lipzen A."/>
            <person name="Haridas S."/>
            <person name="Barry K."/>
            <person name="Grigoriev I.V."/>
            <person name="Quarterman J."/>
            <person name="Slininger P."/>
            <person name="Dien B."/>
            <person name="Trinh C.T."/>
        </authorList>
    </citation>
    <scope>NUCLEOTIDE SEQUENCE [LARGE SCALE GENOMIC DNA]</scope>
    <source>
        <strain evidence="4 6">YB392</strain>
    </source>
</reference>
<dbReference type="KEGG" id="yli:2911156"/>
<evidence type="ECO:0000259" key="2">
    <source>
        <dbReference type="PROSITE" id="PS50172"/>
    </source>
</evidence>
<reference evidence="3 5" key="1">
    <citation type="journal article" date="2016" name="PLoS ONE">
        <title>Sequence Assembly of Yarrowia lipolytica Strain W29/CLIB89 Shows Transposable Element Diversity.</title>
        <authorList>
            <person name="Magnan C."/>
            <person name="Yu J."/>
            <person name="Chang I."/>
            <person name="Jahn E."/>
            <person name="Kanomata Y."/>
            <person name="Wu J."/>
            <person name="Zeller M."/>
            <person name="Oakes M."/>
            <person name="Baldi P."/>
            <person name="Sandmeyer S."/>
        </authorList>
    </citation>
    <scope>NUCLEOTIDE SEQUENCE [LARGE SCALE GENOMIC DNA]</scope>
    <source>
        <strain evidence="3">CLIB89</strain>
        <strain evidence="5">CLIB89(W29)</strain>
    </source>
</reference>
<sequence>MDKKIAAKIFRRKNDKKPVANGPAKKRMSATAVKDMLFHKAVTSTPSDKPPIFAGCTINISYMAESGVSDLQLKKDIIAHGGRVSRVITAGVTHVIARNFAAGKHDKVIGRAVSVDWALDCLNQGKRLSEGQYRLAQASPGQPKITLGGQQGASQASAPTASTTTA</sequence>
<dbReference type="SUPFAM" id="SSF52113">
    <property type="entry name" value="BRCT domain"/>
    <property type="match status" value="1"/>
</dbReference>
<organism evidence="3 5">
    <name type="scientific">Yarrowia lipolytica</name>
    <name type="common">Candida lipolytica</name>
    <dbReference type="NCBI Taxonomy" id="4952"/>
    <lineage>
        <taxon>Eukaryota</taxon>
        <taxon>Fungi</taxon>
        <taxon>Dikarya</taxon>
        <taxon>Ascomycota</taxon>
        <taxon>Saccharomycotina</taxon>
        <taxon>Dipodascomycetes</taxon>
        <taxon>Dipodascales</taxon>
        <taxon>Dipodascales incertae sedis</taxon>
        <taxon>Yarrowia</taxon>
    </lineage>
</organism>
<evidence type="ECO:0000313" key="5">
    <source>
        <dbReference type="Proteomes" id="UP000182444"/>
    </source>
</evidence>
<dbReference type="Gene3D" id="3.40.50.10190">
    <property type="entry name" value="BRCT domain"/>
    <property type="match status" value="1"/>
</dbReference>
<accession>A0A1D8NF90</accession>
<evidence type="ECO:0000313" key="6">
    <source>
        <dbReference type="Proteomes" id="UP000256601"/>
    </source>
</evidence>
<gene>
    <name evidence="4" type="ORF">B0I71DRAFT_130551</name>
    <name evidence="3" type="ORF">YALI1_D24375g</name>
</gene>
<dbReference type="AlphaFoldDB" id="A0A1D8NF90"/>
<dbReference type="SMART" id="SM00292">
    <property type="entry name" value="BRCT"/>
    <property type="match status" value="1"/>
</dbReference>
<dbReference type="RefSeq" id="XP_503022.2">
    <property type="nucleotide sequence ID" value="XM_503022.2"/>
</dbReference>
<protein>
    <recommendedName>
        <fullName evidence="2">BRCT domain-containing protein</fullName>
    </recommendedName>
</protein>
<dbReference type="Proteomes" id="UP000256601">
    <property type="component" value="Unassembled WGS sequence"/>
</dbReference>
<feature type="region of interest" description="Disordered" evidence="1">
    <location>
        <begin position="139"/>
        <end position="166"/>
    </location>
</feature>
<evidence type="ECO:0000313" key="3">
    <source>
        <dbReference type="EMBL" id="AOW04305.1"/>
    </source>
</evidence>
<evidence type="ECO:0000313" key="4">
    <source>
        <dbReference type="EMBL" id="RDW26627.1"/>
    </source>
</evidence>
<dbReference type="InterPro" id="IPR036420">
    <property type="entry name" value="BRCT_dom_sf"/>
</dbReference>
<dbReference type="Pfam" id="PF16589">
    <property type="entry name" value="BRCT_2"/>
    <property type="match status" value="1"/>
</dbReference>
<dbReference type="Proteomes" id="UP000182444">
    <property type="component" value="Chromosome 1D"/>
</dbReference>
<dbReference type="PROSITE" id="PS50172">
    <property type="entry name" value="BRCT"/>
    <property type="match status" value="1"/>
</dbReference>
<dbReference type="OrthoDB" id="427711at2759"/>
<feature type="domain" description="BRCT" evidence="2">
    <location>
        <begin position="48"/>
        <end position="135"/>
    </location>
</feature>
<feature type="compositionally biased region" description="Low complexity" evidence="1">
    <location>
        <begin position="146"/>
        <end position="166"/>
    </location>
</feature>
<name>A0A1D8NF90_YARLL</name>
<dbReference type="VEuPathDB" id="FungiDB:YALI1_D24375g"/>
<dbReference type="InterPro" id="IPR001357">
    <property type="entry name" value="BRCT_dom"/>
</dbReference>
<dbReference type="EMBL" id="CP017556">
    <property type="protein sequence ID" value="AOW04305.1"/>
    <property type="molecule type" value="Genomic_DNA"/>
</dbReference>
<proteinExistence type="predicted"/>